<gene>
    <name evidence="1" type="ORF">P7K49_000318</name>
</gene>
<sequence length="234" mass="24890">MGSFSTEVGPLILSLTRVIVGEAEDGSGRLPARSEAQVDFLLVQGLEVEVVGKEASVAECAVVLWAGCVGADDEAWAESQECAEVAGRLCEEQNRGPDDLCFLPDTGGLEGDPAADAWRATGSRQSWDLRLSCFASVLGALGTAGREDVPVAIEDKAWESSEAMHSQRDFSSPCSALLRCRSPAVTRNPGCKGDGSIRGSPRLRNATFKPERVGHVQRQAGVPYPRQKGDLKGF</sequence>
<reference evidence="1 2" key="1">
    <citation type="submission" date="2023-05" db="EMBL/GenBank/DDBJ databases">
        <title>B98-5 Cell Line De Novo Hybrid Assembly: An Optical Mapping Approach.</title>
        <authorList>
            <person name="Kananen K."/>
            <person name="Auerbach J.A."/>
            <person name="Kautto E."/>
            <person name="Blachly J.S."/>
        </authorList>
    </citation>
    <scope>NUCLEOTIDE SEQUENCE [LARGE SCALE GENOMIC DNA]</scope>
    <source>
        <strain evidence="1">B95-8</strain>
        <tissue evidence="1">Cell line</tissue>
    </source>
</reference>
<proteinExistence type="predicted"/>
<organism evidence="1 2">
    <name type="scientific">Saguinus oedipus</name>
    <name type="common">Cotton-top tamarin</name>
    <name type="synonym">Oedipomidas oedipus</name>
    <dbReference type="NCBI Taxonomy" id="9490"/>
    <lineage>
        <taxon>Eukaryota</taxon>
        <taxon>Metazoa</taxon>
        <taxon>Chordata</taxon>
        <taxon>Craniata</taxon>
        <taxon>Vertebrata</taxon>
        <taxon>Euteleostomi</taxon>
        <taxon>Mammalia</taxon>
        <taxon>Eutheria</taxon>
        <taxon>Euarchontoglires</taxon>
        <taxon>Primates</taxon>
        <taxon>Haplorrhini</taxon>
        <taxon>Platyrrhini</taxon>
        <taxon>Cebidae</taxon>
        <taxon>Callitrichinae</taxon>
        <taxon>Saguinus</taxon>
    </lineage>
</organism>
<evidence type="ECO:0000313" key="1">
    <source>
        <dbReference type="EMBL" id="KAK2118932.1"/>
    </source>
</evidence>
<dbReference type="EMBL" id="JASSZA010000001">
    <property type="protein sequence ID" value="KAK2118932.1"/>
    <property type="molecule type" value="Genomic_DNA"/>
</dbReference>
<keyword evidence="2" id="KW-1185">Reference proteome</keyword>
<protein>
    <submittedName>
        <fullName evidence="1">Uncharacterized protein</fullName>
    </submittedName>
</protein>
<accession>A0ABQ9WBF0</accession>
<comment type="caution">
    <text evidence="1">The sequence shown here is derived from an EMBL/GenBank/DDBJ whole genome shotgun (WGS) entry which is preliminary data.</text>
</comment>
<name>A0ABQ9WBF0_SAGOE</name>
<evidence type="ECO:0000313" key="2">
    <source>
        <dbReference type="Proteomes" id="UP001266305"/>
    </source>
</evidence>
<dbReference type="Proteomes" id="UP001266305">
    <property type="component" value="Unassembled WGS sequence"/>
</dbReference>